<gene>
    <name evidence="1" type="ORF">M0R45_016258</name>
</gene>
<name>A0AAW1XTF0_RUBAR</name>
<proteinExistence type="predicted"/>
<accession>A0AAW1XTF0</accession>
<dbReference type="Proteomes" id="UP001457282">
    <property type="component" value="Unassembled WGS sequence"/>
</dbReference>
<evidence type="ECO:0000313" key="2">
    <source>
        <dbReference type="Proteomes" id="UP001457282"/>
    </source>
</evidence>
<keyword evidence="2" id="KW-1185">Reference proteome</keyword>
<evidence type="ECO:0000313" key="1">
    <source>
        <dbReference type="EMBL" id="KAK9939566.1"/>
    </source>
</evidence>
<organism evidence="1 2">
    <name type="scientific">Rubus argutus</name>
    <name type="common">Southern blackberry</name>
    <dbReference type="NCBI Taxonomy" id="59490"/>
    <lineage>
        <taxon>Eukaryota</taxon>
        <taxon>Viridiplantae</taxon>
        <taxon>Streptophyta</taxon>
        <taxon>Embryophyta</taxon>
        <taxon>Tracheophyta</taxon>
        <taxon>Spermatophyta</taxon>
        <taxon>Magnoliopsida</taxon>
        <taxon>eudicotyledons</taxon>
        <taxon>Gunneridae</taxon>
        <taxon>Pentapetalae</taxon>
        <taxon>rosids</taxon>
        <taxon>fabids</taxon>
        <taxon>Rosales</taxon>
        <taxon>Rosaceae</taxon>
        <taxon>Rosoideae</taxon>
        <taxon>Rosoideae incertae sedis</taxon>
        <taxon>Rubus</taxon>
    </lineage>
</organism>
<dbReference type="EMBL" id="JBEDUW010000003">
    <property type="protein sequence ID" value="KAK9939566.1"/>
    <property type="molecule type" value="Genomic_DNA"/>
</dbReference>
<dbReference type="AlphaFoldDB" id="A0AAW1XTF0"/>
<protein>
    <submittedName>
        <fullName evidence="1">Uncharacterized protein</fullName>
    </submittedName>
</protein>
<comment type="caution">
    <text evidence="1">The sequence shown here is derived from an EMBL/GenBank/DDBJ whole genome shotgun (WGS) entry which is preliminary data.</text>
</comment>
<sequence length="125" mass="13969">MMETTPIAEATVVGDGFDLRRHDSDAGWARQNWARRRRERRARAREKPFGAAAGSSSTVTAVINWRCSDSFGEHGNDARGRCDVVGYWAMAEKGSELGCTWLEVLGRWRRGTEEALSLAVVRARN</sequence>
<reference evidence="1 2" key="1">
    <citation type="journal article" date="2023" name="G3 (Bethesda)">
        <title>A chromosome-length genome assembly and annotation of blackberry (Rubus argutus, cv. 'Hillquist').</title>
        <authorList>
            <person name="Bruna T."/>
            <person name="Aryal R."/>
            <person name="Dudchenko O."/>
            <person name="Sargent D.J."/>
            <person name="Mead D."/>
            <person name="Buti M."/>
            <person name="Cavallini A."/>
            <person name="Hytonen T."/>
            <person name="Andres J."/>
            <person name="Pham M."/>
            <person name="Weisz D."/>
            <person name="Mascagni F."/>
            <person name="Usai G."/>
            <person name="Natali L."/>
            <person name="Bassil N."/>
            <person name="Fernandez G.E."/>
            <person name="Lomsadze A."/>
            <person name="Armour M."/>
            <person name="Olukolu B."/>
            <person name="Poorten T."/>
            <person name="Britton C."/>
            <person name="Davik J."/>
            <person name="Ashrafi H."/>
            <person name="Aiden E.L."/>
            <person name="Borodovsky M."/>
            <person name="Worthington M."/>
        </authorList>
    </citation>
    <scope>NUCLEOTIDE SEQUENCE [LARGE SCALE GENOMIC DNA]</scope>
    <source>
        <strain evidence="1">PI 553951</strain>
    </source>
</reference>